<protein>
    <submittedName>
        <fullName evidence="2">Uncharacterized protein</fullName>
    </submittedName>
</protein>
<organism evidence="2 3">
    <name type="scientific">Colletotrichum spaethianum</name>
    <dbReference type="NCBI Taxonomy" id="700344"/>
    <lineage>
        <taxon>Eukaryota</taxon>
        <taxon>Fungi</taxon>
        <taxon>Dikarya</taxon>
        <taxon>Ascomycota</taxon>
        <taxon>Pezizomycotina</taxon>
        <taxon>Sordariomycetes</taxon>
        <taxon>Hypocreomycetidae</taxon>
        <taxon>Glomerellales</taxon>
        <taxon>Glomerellaceae</taxon>
        <taxon>Colletotrichum</taxon>
        <taxon>Colletotrichum spaethianum species complex</taxon>
    </lineage>
</organism>
<reference evidence="2 3" key="1">
    <citation type="submission" date="2022-03" db="EMBL/GenBank/DDBJ databases">
        <title>Genome data of Colletotrichum spp.</title>
        <authorList>
            <person name="Utami Y.D."/>
            <person name="Hiruma K."/>
        </authorList>
    </citation>
    <scope>NUCLEOTIDE SEQUENCE [LARGE SCALE GENOMIC DNA]</scope>
    <source>
        <strain evidence="2 3">MAFF 239500</strain>
    </source>
</reference>
<accession>A0AA37LDZ7</accession>
<evidence type="ECO:0000313" key="3">
    <source>
        <dbReference type="Proteomes" id="UP001055115"/>
    </source>
</evidence>
<proteinExistence type="predicted"/>
<dbReference type="RefSeq" id="XP_049129251.1">
    <property type="nucleotide sequence ID" value="XM_049273294.1"/>
</dbReference>
<feature type="region of interest" description="Disordered" evidence="1">
    <location>
        <begin position="1"/>
        <end position="49"/>
    </location>
</feature>
<evidence type="ECO:0000313" key="2">
    <source>
        <dbReference type="EMBL" id="GKT46901.1"/>
    </source>
</evidence>
<dbReference type="EMBL" id="BQXU01000017">
    <property type="protein sequence ID" value="GKT46901.1"/>
    <property type="molecule type" value="Genomic_DNA"/>
</dbReference>
<keyword evidence="3" id="KW-1185">Reference proteome</keyword>
<gene>
    <name evidence="2" type="ORF">ColSpa_07082</name>
</gene>
<sequence length="282" mass="32544">MVGKHGLPSGILGARMSPDRKKQRDLTHNITGDGPASPRRRQRVHSKPFTKANAKALYHQMQGFEDQYRKEGCKAPKNASPKHIDLCIARGTLHLRHREIRDTLYHAFYADASRTLRPASRIYRHLVDYRAALTRHQALWYHRKALRRTLSSTRALKQKILELAVAEAADDADTERDLRDKHDPSCERVGFAKRKKWYQTVKKDMRKRGQWISKEAPGPGVEWEPANVHESPGVRVKFFNPVAGGWILPRHIKKEDDFGVYLNQMGLRFSPVSRHPEDQPWA</sequence>
<name>A0AA37LDZ7_9PEZI</name>
<feature type="compositionally biased region" description="Basic residues" evidence="1">
    <location>
        <begin position="38"/>
        <end position="48"/>
    </location>
</feature>
<dbReference type="GeneID" id="73327884"/>
<dbReference type="AlphaFoldDB" id="A0AA37LDZ7"/>
<feature type="compositionally biased region" description="Basic and acidic residues" evidence="1">
    <location>
        <begin position="17"/>
        <end position="27"/>
    </location>
</feature>
<evidence type="ECO:0000256" key="1">
    <source>
        <dbReference type="SAM" id="MobiDB-lite"/>
    </source>
</evidence>
<dbReference type="Proteomes" id="UP001055115">
    <property type="component" value="Unassembled WGS sequence"/>
</dbReference>
<comment type="caution">
    <text evidence="2">The sequence shown here is derived from an EMBL/GenBank/DDBJ whole genome shotgun (WGS) entry which is preliminary data.</text>
</comment>